<feature type="transmembrane region" description="Helical" evidence="4">
    <location>
        <begin position="6"/>
        <end position="26"/>
    </location>
</feature>
<reference evidence="6 7" key="1">
    <citation type="submission" date="2018-11" db="EMBL/GenBank/DDBJ databases">
        <authorList>
            <person name="Zhou Z."/>
            <person name="Wang G."/>
        </authorList>
    </citation>
    <scope>NUCLEOTIDE SEQUENCE [LARGE SCALE GENOMIC DNA]</scope>
    <source>
        <strain evidence="6 7">KCTC52004</strain>
    </source>
</reference>
<dbReference type="RefSeq" id="WP_124877570.1">
    <property type="nucleotide sequence ID" value="NZ_RQJO01000010.1"/>
</dbReference>
<feature type="transmembrane region" description="Helical" evidence="4">
    <location>
        <begin position="221"/>
        <end position="242"/>
    </location>
</feature>
<keyword evidence="7" id="KW-1185">Reference proteome</keyword>
<dbReference type="GO" id="GO:0003700">
    <property type="term" value="F:DNA-binding transcription factor activity"/>
    <property type="evidence" value="ECO:0007669"/>
    <property type="project" value="InterPro"/>
</dbReference>
<comment type="caution">
    <text evidence="6">The sequence shown here is derived from an EMBL/GenBank/DDBJ whole genome shotgun (WGS) entry which is preliminary data.</text>
</comment>
<name>A0A3P1BJ85_9BACT</name>
<evidence type="ECO:0000313" key="6">
    <source>
        <dbReference type="EMBL" id="RRB01108.1"/>
    </source>
</evidence>
<dbReference type="InterPro" id="IPR009057">
    <property type="entry name" value="Homeodomain-like_sf"/>
</dbReference>
<evidence type="ECO:0000256" key="1">
    <source>
        <dbReference type="ARBA" id="ARBA00023015"/>
    </source>
</evidence>
<sequence length="380" mass="43772">MTIPPLDLILLLGTAQGFILAALLWLNRKGRRLSNRLLAALVGLLASASLAVGIPIANAWINLFVDFVPLIIAMPFGPLVYFYTRSMLDSDFRLGKREKRHFWPTVIDFGSKLMAWIFLFGLLFGFFEHNDNRKVGWLMDEYDKYADIPRWVSAAIYLFLTNRWLSRFRQSNPEPTEQQQSKMRWLRQFLTVFLVFQTIWLLHLIPYIIPQTSNALLDAFGWYPLYIPIAIMIYWIGLGGYLNARNTDFPQIEPVRKPITTVLPDELVQETSSGLRKAMETDKLYLDPELTVEKVGRHLQVSPKTISAVLNQHLGKSFNGFVNEYRLEEVKRRLNDSAYANLTLTGIAFECGFNSQATFQRSFKQLTGFSPKEYLNRQAA</sequence>
<evidence type="ECO:0000256" key="4">
    <source>
        <dbReference type="SAM" id="Phobius"/>
    </source>
</evidence>
<protein>
    <submittedName>
        <fullName evidence="6">AraC family transcriptional regulator</fullName>
    </submittedName>
</protein>
<keyword evidence="2" id="KW-0238">DNA-binding</keyword>
<keyword evidence="1" id="KW-0805">Transcription regulation</keyword>
<dbReference type="InterPro" id="IPR018062">
    <property type="entry name" value="HTH_AraC-typ_CS"/>
</dbReference>
<feature type="transmembrane region" description="Helical" evidence="4">
    <location>
        <begin position="185"/>
        <end position="209"/>
    </location>
</feature>
<dbReference type="InterPro" id="IPR020449">
    <property type="entry name" value="Tscrpt_reg_AraC-type_HTH"/>
</dbReference>
<dbReference type="PROSITE" id="PS01124">
    <property type="entry name" value="HTH_ARAC_FAMILY_2"/>
    <property type="match status" value="1"/>
</dbReference>
<feature type="transmembrane region" description="Helical" evidence="4">
    <location>
        <begin position="38"/>
        <end position="61"/>
    </location>
</feature>
<dbReference type="Proteomes" id="UP000271925">
    <property type="component" value="Unassembled WGS sequence"/>
</dbReference>
<dbReference type="EMBL" id="RQJO01000010">
    <property type="protein sequence ID" value="RRB01108.1"/>
    <property type="molecule type" value="Genomic_DNA"/>
</dbReference>
<feature type="transmembrane region" description="Helical" evidence="4">
    <location>
        <begin position="67"/>
        <end position="84"/>
    </location>
</feature>
<feature type="transmembrane region" description="Helical" evidence="4">
    <location>
        <begin position="105"/>
        <end position="128"/>
    </location>
</feature>
<feature type="transmembrane region" description="Helical" evidence="4">
    <location>
        <begin position="148"/>
        <end position="165"/>
    </location>
</feature>
<keyword evidence="4" id="KW-0472">Membrane</keyword>
<keyword evidence="4" id="KW-1133">Transmembrane helix</keyword>
<dbReference type="GO" id="GO:0043565">
    <property type="term" value="F:sequence-specific DNA binding"/>
    <property type="evidence" value="ECO:0007669"/>
    <property type="project" value="InterPro"/>
</dbReference>
<evidence type="ECO:0000256" key="3">
    <source>
        <dbReference type="ARBA" id="ARBA00023163"/>
    </source>
</evidence>
<dbReference type="PANTHER" id="PTHR43280:SF29">
    <property type="entry name" value="ARAC-FAMILY TRANSCRIPTIONAL REGULATOR"/>
    <property type="match status" value="1"/>
</dbReference>
<evidence type="ECO:0000259" key="5">
    <source>
        <dbReference type="PROSITE" id="PS01124"/>
    </source>
</evidence>
<evidence type="ECO:0000256" key="2">
    <source>
        <dbReference type="ARBA" id="ARBA00023125"/>
    </source>
</evidence>
<evidence type="ECO:0000313" key="7">
    <source>
        <dbReference type="Proteomes" id="UP000271925"/>
    </source>
</evidence>
<keyword evidence="3" id="KW-0804">Transcription</keyword>
<accession>A0A3P1BJ85</accession>
<dbReference type="SMART" id="SM00342">
    <property type="entry name" value="HTH_ARAC"/>
    <property type="match status" value="1"/>
</dbReference>
<dbReference type="PRINTS" id="PR00032">
    <property type="entry name" value="HTHARAC"/>
</dbReference>
<dbReference type="InterPro" id="IPR018060">
    <property type="entry name" value="HTH_AraC"/>
</dbReference>
<keyword evidence="4" id="KW-0812">Transmembrane</keyword>
<organism evidence="6 7">
    <name type="scientific">Larkinella rosea</name>
    <dbReference type="NCBI Taxonomy" id="2025312"/>
    <lineage>
        <taxon>Bacteria</taxon>
        <taxon>Pseudomonadati</taxon>
        <taxon>Bacteroidota</taxon>
        <taxon>Cytophagia</taxon>
        <taxon>Cytophagales</taxon>
        <taxon>Spirosomataceae</taxon>
        <taxon>Larkinella</taxon>
    </lineage>
</organism>
<dbReference type="PANTHER" id="PTHR43280">
    <property type="entry name" value="ARAC-FAMILY TRANSCRIPTIONAL REGULATOR"/>
    <property type="match status" value="1"/>
</dbReference>
<dbReference type="Gene3D" id="1.10.10.60">
    <property type="entry name" value="Homeodomain-like"/>
    <property type="match status" value="1"/>
</dbReference>
<gene>
    <name evidence="6" type="ORF">EHT25_23320</name>
</gene>
<dbReference type="OrthoDB" id="5492415at2"/>
<dbReference type="PROSITE" id="PS00041">
    <property type="entry name" value="HTH_ARAC_FAMILY_1"/>
    <property type="match status" value="1"/>
</dbReference>
<dbReference type="SUPFAM" id="SSF46689">
    <property type="entry name" value="Homeodomain-like"/>
    <property type="match status" value="1"/>
</dbReference>
<feature type="domain" description="HTH araC/xylS-type" evidence="5">
    <location>
        <begin position="276"/>
        <end position="377"/>
    </location>
</feature>
<dbReference type="Pfam" id="PF12833">
    <property type="entry name" value="HTH_18"/>
    <property type="match status" value="1"/>
</dbReference>
<dbReference type="AlphaFoldDB" id="A0A3P1BJ85"/>
<proteinExistence type="predicted"/>